<proteinExistence type="predicted"/>
<organism evidence="2 3">
    <name type="scientific">Trichuris suis</name>
    <name type="common">pig whipworm</name>
    <dbReference type="NCBI Taxonomy" id="68888"/>
    <lineage>
        <taxon>Eukaryota</taxon>
        <taxon>Metazoa</taxon>
        <taxon>Ecdysozoa</taxon>
        <taxon>Nematoda</taxon>
        <taxon>Enoplea</taxon>
        <taxon>Dorylaimia</taxon>
        <taxon>Trichinellida</taxon>
        <taxon>Trichuridae</taxon>
        <taxon>Trichuris</taxon>
    </lineage>
</organism>
<keyword evidence="3" id="KW-1185">Reference proteome</keyword>
<feature type="compositionally biased region" description="Basic residues" evidence="1">
    <location>
        <begin position="64"/>
        <end position="79"/>
    </location>
</feature>
<feature type="region of interest" description="Disordered" evidence="1">
    <location>
        <begin position="1"/>
        <end position="98"/>
    </location>
</feature>
<dbReference type="EMBL" id="KL363338">
    <property type="protein sequence ID" value="KFD47148.1"/>
    <property type="molecule type" value="Genomic_DNA"/>
</dbReference>
<dbReference type="Proteomes" id="UP000030764">
    <property type="component" value="Unassembled WGS sequence"/>
</dbReference>
<accession>A0A085LQA2</accession>
<feature type="non-terminal residue" evidence="2">
    <location>
        <position position="1"/>
    </location>
</feature>
<feature type="compositionally biased region" description="Basic and acidic residues" evidence="1">
    <location>
        <begin position="35"/>
        <end position="63"/>
    </location>
</feature>
<gene>
    <name evidence="2" type="ORF">M513_11957</name>
</gene>
<sequence length="162" mass="18855">SSYKRGGGRRRRAEKGEVTEGGWERTQKVKRKTKSGKDRESKTLKRGRREERKQKQKGGENKKKEKGKKEKGRKTKKQNKKQEDRNETKREVICSRRPSWSCSSGAGNSYRRQQFVARTMFVQESLTAVPRSLFMFWLCLIVPSPAVAFRIPPHAVVLLKFE</sequence>
<reference evidence="2 3" key="1">
    <citation type="journal article" date="2014" name="Nat. Genet.">
        <title>Genome and transcriptome of the porcine whipworm Trichuris suis.</title>
        <authorList>
            <person name="Jex A.R."/>
            <person name="Nejsum P."/>
            <person name="Schwarz E.M."/>
            <person name="Hu L."/>
            <person name="Young N.D."/>
            <person name="Hall R.S."/>
            <person name="Korhonen P.K."/>
            <person name="Liao S."/>
            <person name="Thamsborg S."/>
            <person name="Xia J."/>
            <person name="Xu P."/>
            <person name="Wang S."/>
            <person name="Scheerlinck J.P."/>
            <person name="Hofmann A."/>
            <person name="Sternberg P.W."/>
            <person name="Wang J."/>
            <person name="Gasser R.B."/>
        </authorList>
    </citation>
    <scope>NUCLEOTIDE SEQUENCE [LARGE SCALE GENOMIC DNA]</scope>
    <source>
        <strain evidence="2">DCEP-RM93M</strain>
    </source>
</reference>
<dbReference type="AlphaFoldDB" id="A0A085LQA2"/>
<name>A0A085LQA2_9BILA</name>
<evidence type="ECO:0000256" key="1">
    <source>
        <dbReference type="SAM" id="MobiDB-lite"/>
    </source>
</evidence>
<feature type="compositionally biased region" description="Basic and acidic residues" evidence="1">
    <location>
        <begin position="80"/>
        <end position="94"/>
    </location>
</feature>
<feature type="compositionally biased region" description="Basic residues" evidence="1">
    <location>
        <begin position="1"/>
        <end position="13"/>
    </location>
</feature>
<evidence type="ECO:0000313" key="2">
    <source>
        <dbReference type="EMBL" id="KFD47148.1"/>
    </source>
</evidence>
<evidence type="ECO:0000313" key="3">
    <source>
        <dbReference type="Proteomes" id="UP000030764"/>
    </source>
</evidence>
<feature type="compositionally biased region" description="Basic and acidic residues" evidence="1">
    <location>
        <begin position="14"/>
        <end position="27"/>
    </location>
</feature>
<protein>
    <submittedName>
        <fullName evidence="2">Uncharacterized protein</fullName>
    </submittedName>
</protein>